<dbReference type="RefSeq" id="WP_369666797.1">
    <property type="nucleotide sequence ID" value="NZ_JBDKXB010000008.1"/>
</dbReference>
<accession>A0ABV4BD18</accession>
<name>A0ABV4BD18_9GAMM</name>
<protein>
    <submittedName>
        <fullName evidence="1">Uncharacterized protein</fullName>
    </submittedName>
</protein>
<organism evidence="1 2">
    <name type="scientific">Thioalkalicoccus limnaeus</name>
    <dbReference type="NCBI Taxonomy" id="120681"/>
    <lineage>
        <taxon>Bacteria</taxon>
        <taxon>Pseudomonadati</taxon>
        <taxon>Pseudomonadota</taxon>
        <taxon>Gammaproteobacteria</taxon>
        <taxon>Chromatiales</taxon>
        <taxon>Chromatiaceae</taxon>
        <taxon>Thioalkalicoccus</taxon>
    </lineage>
</organism>
<comment type="caution">
    <text evidence="1">The sequence shown here is derived from an EMBL/GenBank/DDBJ whole genome shotgun (WGS) entry which is preliminary data.</text>
</comment>
<dbReference type="Proteomes" id="UP001564408">
    <property type="component" value="Unassembled WGS sequence"/>
</dbReference>
<gene>
    <name evidence="1" type="ORF">ABC977_08340</name>
</gene>
<evidence type="ECO:0000313" key="1">
    <source>
        <dbReference type="EMBL" id="MEY6432410.1"/>
    </source>
</evidence>
<sequence length="111" mass="12927">MHYRVFYYFSRSQEVLSSASPVEMSARAIREQLLPRLQSEDDYLGIIDARENILQILCEPGAGTFWIELPIDEAKASYGRHMSFAEMDDLVARLPQVFDRDQIPGLQYRPW</sequence>
<dbReference type="EMBL" id="JBDKXB010000008">
    <property type="protein sequence ID" value="MEY6432410.1"/>
    <property type="molecule type" value="Genomic_DNA"/>
</dbReference>
<reference evidence="1 2" key="1">
    <citation type="submission" date="2024-05" db="EMBL/GenBank/DDBJ databases">
        <title>Genome Sequence and Characterization of the New Strain Purple Sulfur Bacterium of Genus Thioalkalicoccus.</title>
        <authorList>
            <person name="Bryantseva I.A."/>
            <person name="Kyndt J.A."/>
            <person name="Imhoff J.F."/>
        </authorList>
    </citation>
    <scope>NUCLEOTIDE SEQUENCE [LARGE SCALE GENOMIC DNA]</scope>
    <source>
        <strain evidence="1 2">Um2</strain>
    </source>
</reference>
<keyword evidence="2" id="KW-1185">Reference proteome</keyword>
<proteinExistence type="predicted"/>
<evidence type="ECO:0000313" key="2">
    <source>
        <dbReference type="Proteomes" id="UP001564408"/>
    </source>
</evidence>